<sequence length="139" mass="15675">MACAKWRLQSGKVFIRERLEFKGNLNGVVFKGQDTDSRLMKHPTQQTERTHAKLYTSAASSVLTLPVPHHISTTSVARIVERGYWSGCPQETEMMGKIGSVERKKKRRNSAGANSQRRSIGQTRTPQLTVIYKSKFAKP</sequence>
<gene>
    <name evidence="2" type="ORF">Tcan_10288</name>
</gene>
<proteinExistence type="predicted"/>
<reference evidence="2 3" key="1">
    <citation type="submission" date="2014-11" db="EMBL/GenBank/DDBJ databases">
        <title>Genetic blueprint of the zoonotic pathogen Toxocara canis.</title>
        <authorList>
            <person name="Zhu X.-Q."/>
            <person name="Korhonen P.K."/>
            <person name="Cai H."/>
            <person name="Young N.D."/>
            <person name="Nejsum P."/>
            <person name="von Samson-Himmelstjerna G."/>
            <person name="Boag P.R."/>
            <person name="Tan P."/>
            <person name="Li Q."/>
            <person name="Min J."/>
            <person name="Yang Y."/>
            <person name="Wang X."/>
            <person name="Fang X."/>
            <person name="Hall R.S."/>
            <person name="Hofmann A."/>
            <person name="Sternberg P.W."/>
            <person name="Jex A.R."/>
            <person name="Gasser R.B."/>
        </authorList>
    </citation>
    <scope>NUCLEOTIDE SEQUENCE [LARGE SCALE GENOMIC DNA]</scope>
    <source>
        <strain evidence="2">PN_DK_2014</strain>
    </source>
</reference>
<dbReference type="AlphaFoldDB" id="A0A0B2UMY8"/>
<comment type="caution">
    <text evidence="2">The sequence shown here is derived from an EMBL/GenBank/DDBJ whole genome shotgun (WGS) entry which is preliminary data.</text>
</comment>
<name>A0A0B2UMY8_TOXCA</name>
<evidence type="ECO:0000256" key="1">
    <source>
        <dbReference type="SAM" id="MobiDB-lite"/>
    </source>
</evidence>
<accession>A0A0B2UMY8</accession>
<feature type="compositionally biased region" description="Polar residues" evidence="1">
    <location>
        <begin position="111"/>
        <end position="128"/>
    </location>
</feature>
<dbReference type="EMBL" id="JPKZ01022854">
    <property type="protein sequence ID" value="KHN70728.1"/>
    <property type="molecule type" value="Genomic_DNA"/>
</dbReference>
<feature type="region of interest" description="Disordered" evidence="1">
    <location>
        <begin position="97"/>
        <end position="139"/>
    </location>
</feature>
<organism evidence="2 3">
    <name type="scientific">Toxocara canis</name>
    <name type="common">Canine roundworm</name>
    <dbReference type="NCBI Taxonomy" id="6265"/>
    <lineage>
        <taxon>Eukaryota</taxon>
        <taxon>Metazoa</taxon>
        <taxon>Ecdysozoa</taxon>
        <taxon>Nematoda</taxon>
        <taxon>Chromadorea</taxon>
        <taxon>Rhabditida</taxon>
        <taxon>Spirurina</taxon>
        <taxon>Ascaridomorpha</taxon>
        <taxon>Ascaridoidea</taxon>
        <taxon>Toxocaridae</taxon>
        <taxon>Toxocara</taxon>
    </lineage>
</organism>
<evidence type="ECO:0000313" key="2">
    <source>
        <dbReference type="EMBL" id="KHN70728.1"/>
    </source>
</evidence>
<protein>
    <submittedName>
        <fullName evidence="2">Uncharacterized protein</fullName>
    </submittedName>
</protein>
<dbReference type="Proteomes" id="UP000031036">
    <property type="component" value="Unassembled WGS sequence"/>
</dbReference>
<keyword evidence="3" id="KW-1185">Reference proteome</keyword>
<evidence type="ECO:0000313" key="3">
    <source>
        <dbReference type="Proteomes" id="UP000031036"/>
    </source>
</evidence>